<gene>
    <name evidence="2" type="ORF">SAMN04487935_3078</name>
</gene>
<proteinExistence type="predicted"/>
<keyword evidence="1" id="KW-1133">Transmembrane helix</keyword>
<dbReference type="AlphaFoldDB" id="A0A1G9AY21"/>
<dbReference type="EMBL" id="FNEZ01000005">
    <property type="protein sequence ID" value="SDK31525.1"/>
    <property type="molecule type" value="Genomic_DNA"/>
</dbReference>
<name>A0A1G9AY21_9FLAO</name>
<evidence type="ECO:0000313" key="3">
    <source>
        <dbReference type="Proteomes" id="UP000199580"/>
    </source>
</evidence>
<reference evidence="2 3" key="1">
    <citation type="submission" date="2016-10" db="EMBL/GenBank/DDBJ databases">
        <authorList>
            <person name="de Groot N.N."/>
        </authorList>
    </citation>
    <scope>NUCLEOTIDE SEQUENCE [LARGE SCALE GENOMIC DNA]</scope>
    <source>
        <strain evidence="2 3">CGMCC 1.10076</strain>
    </source>
</reference>
<keyword evidence="1" id="KW-0472">Membrane</keyword>
<protein>
    <submittedName>
        <fullName evidence="2">Uncharacterized protein</fullName>
    </submittedName>
</protein>
<organism evidence="2 3">
    <name type="scientific">Flavobacterium noncentrifugens</name>
    <dbReference type="NCBI Taxonomy" id="1128970"/>
    <lineage>
        <taxon>Bacteria</taxon>
        <taxon>Pseudomonadati</taxon>
        <taxon>Bacteroidota</taxon>
        <taxon>Flavobacteriia</taxon>
        <taxon>Flavobacteriales</taxon>
        <taxon>Flavobacteriaceae</taxon>
        <taxon>Flavobacterium</taxon>
    </lineage>
</organism>
<keyword evidence="1" id="KW-0812">Transmembrane</keyword>
<evidence type="ECO:0000313" key="2">
    <source>
        <dbReference type="EMBL" id="SDK31525.1"/>
    </source>
</evidence>
<sequence>MLLANLPLLLVGSILCFIIFSEDIRSKVVDKLKLALCMISILLFILFFISIKNNINISYRY</sequence>
<dbReference type="Proteomes" id="UP000199580">
    <property type="component" value="Unassembled WGS sequence"/>
</dbReference>
<accession>A0A1G9AY21</accession>
<keyword evidence="3" id="KW-1185">Reference proteome</keyword>
<feature type="transmembrane region" description="Helical" evidence="1">
    <location>
        <begin position="31"/>
        <end position="51"/>
    </location>
</feature>
<evidence type="ECO:0000256" key="1">
    <source>
        <dbReference type="SAM" id="Phobius"/>
    </source>
</evidence>